<feature type="region of interest" description="Disordered" evidence="1">
    <location>
        <begin position="1"/>
        <end position="55"/>
    </location>
</feature>
<gene>
    <name evidence="2" type="ORF">J4Q44_G00134830</name>
</gene>
<feature type="compositionally biased region" description="Polar residues" evidence="1">
    <location>
        <begin position="1"/>
        <end position="20"/>
    </location>
</feature>
<organism evidence="2 3">
    <name type="scientific">Coregonus suidteri</name>
    <dbReference type="NCBI Taxonomy" id="861788"/>
    <lineage>
        <taxon>Eukaryota</taxon>
        <taxon>Metazoa</taxon>
        <taxon>Chordata</taxon>
        <taxon>Craniata</taxon>
        <taxon>Vertebrata</taxon>
        <taxon>Euteleostomi</taxon>
        <taxon>Actinopterygii</taxon>
        <taxon>Neopterygii</taxon>
        <taxon>Teleostei</taxon>
        <taxon>Protacanthopterygii</taxon>
        <taxon>Salmoniformes</taxon>
        <taxon>Salmonidae</taxon>
        <taxon>Coregoninae</taxon>
        <taxon>Coregonus</taxon>
    </lineage>
</organism>
<evidence type="ECO:0000313" key="2">
    <source>
        <dbReference type="EMBL" id="KAK6315959.1"/>
    </source>
</evidence>
<accession>A0AAN8LSX0</accession>
<dbReference type="Proteomes" id="UP001356427">
    <property type="component" value="Unassembled WGS sequence"/>
</dbReference>
<sequence length="79" mass="8591">MGKTWPQQQPSCHQKGNLRQTDIGEKTAGGREDPGAGDEEALGEPTKSSGNWRHCPNSCKIRAMQWSCQREGGMAFSAS</sequence>
<name>A0AAN8LSX0_9TELE</name>
<feature type="compositionally biased region" description="Basic and acidic residues" evidence="1">
    <location>
        <begin position="22"/>
        <end position="34"/>
    </location>
</feature>
<evidence type="ECO:0000256" key="1">
    <source>
        <dbReference type="SAM" id="MobiDB-lite"/>
    </source>
</evidence>
<comment type="caution">
    <text evidence="2">The sequence shown here is derived from an EMBL/GenBank/DDBJ whole genome shotgun (WGS) entry which is preliminary data.</text>
</comment>
<evidence type="ECO:0000313" key="3">
    <source>
        <dbReference type="Proteomes" id="UP001356427"/>
    </source>
</evidence>
<dbReference type="AlphaFoldDB" id="A0AAN8LSX0"/>
<protein>
    <submittedName>
        <fullName evidence="2">Uncharacterized protein</fullName>
    </submittedName>
</protein>
<keyword evidence="3" id="KW-1185">Reference proteome</keyword>
<dbReference type="EMBL" id="JAGTTL010000011">
    <property type="protein sequence ID" value="KAK6315959.1"/>
    <property type="molecule type" value="Genomic_DNA"/>
</dbReference>
<reference evidence="2 3" key="1">
    <citation type="submission" date="2021-04" db="EMBL/GenBank/DDBJ databases">
        <authorList>
            <person name="De Guttry C."/>
            <person name="Zahm M."/>
            <person name="Klopp C."/>
            <person name="Cabau C."/>
            <person name="Louis A."/>
            <person name="Berthelot C."/>
            <person name="Parey E."/>
            <person name="Roest Crollius H."/>
            <person name="Montfort J."/>
            <person name="Robinson-Rechavi M."/>
            <person name="Bucao C."/>
            <person name="Bouchez O."/>
            <person name="Gislard M."/>
            <person name="Lluch J."/>
            <person name="Milhes M."/>
            <person name="Lampietro C."/>
            <person name="Lopez Roques C."/>
            <person name="Donnadieu C."/>
            <person name="Braasch I."/>
            <person name="Desvignes T."/>
            <person name="Postlethwait J."/>
            <person name="Bobe J."/>
            <person name="Wedekind C."/>
            <person name="Guiguen Y."/>
        </authorList>
    </citation>
    <scope>NUCLEOTIDE SEQUENCE [LARGE SCALE GENOMIC DNA]</scope>
    <source>
        <strain evidence="2">Cs_M1</strain>
        <tissue evidence="2">Blood</tissue>
    </source>
</reference>
<proteinExistence type="predicted"/>